<evidence type="ECO:0000313" key="3">
    <source>
        <dbReference type="Proteomes" id="UP001159364"/>
    </source>
</evidence>
<dbReference type="PANTHER" id="PTHR34665">
    <property type="entry name" value="DUF3741 DOMAIN-CONTAINING PROTEIN"/>
    <property type="match status" value="1"/>
</dbReference>
<organism evidence="2 3">
    <name type="scientific">Erythroxylum novogranatense</name>
    <dbReference type="NCBI Taxonomy" id="1862640"/>
    <lineage>
        <taxon>Eukaryota</taxon>
        <taxon>Viridiplantae</taxon>
        <taxon>Streptophyta</taxon>
        <taxon>Embryophyta</taxon>
        <taxon>Tracheophyta</taxon>
        <taxon>Spermatophyta</taxon>
        <taxon>Magnoliopsida</taxon>
        <taxon>eudicotyledons</taxon>
        <taxon>Gunneridae</taxon>
        <taxon>Pentapetalae</taxon>
        <taxon>rosids</taxon>
        <taxon>fabids</taxon>
        <taxon>Malpighiales</taxon>
        <taxon>Erythroxylaceae</taxon>
        <taxon>Erythroxylum</taxon>
    </lineage>
</organism>
<feature type="region of interest" description="Disordered" evidence="1">
    <location>
        <begin position="22"/>
        <end position="50"/>
    </location>
</feature>
<reference evidence="2 3" key="1">
    <citation type="submission" date="2021-09" db="EMBL/GenBank/DDBJ databases">
        <title>Genomic insights and catalytic innovation underlie evolution of tropane alkaloids biosynthesis.</title>
        <authorList>
            <person name="Wang Y.-J."/>
            <person name="Tian T."/>
            <person name="Huang J.-P."/>
            <person name="Huang S.-X."/>
        </authorList>
    </citation>
    <scope>NUCLEOTIDE SEQUENCE [LARGE SCALE GENOMIC DNA]</scope>
    <source>
        <strain evidence="2">KIB-2018</strain>
        <tissue evidence="2">Leaf</tissue>
    </source>
</reference>
<protein>
    <submittedName>
        <fullName evidence="2">Uncharacterized protein</fullName>
    </submittedName>
</protein>
<dbReference type="PANTHER" id="PTHR34665:SF1">
    <property type="entry name" value="OS02G0595200 PROTEIN"/>
    <property type="match status" value="1"/>
</dbReference>
<name>A0AAV8SIX1_9ROSI</name>
<accession>A0AAV8SIX1</accession>
<evidence type="ECO:0000256" key="1">
    <source>
        <dbReference type="SAM" id="MobiDB-lite"/>
    </source>
</evidence>
<keyword evidence="3" id="KW-1185">Reference proteome</keyword>
<sequence length="140" mass="15978">MQKKSEHSADQHQELEIMKAVAQAWHSHSSSSSRPASECDARRPNFQGRPSRFKLEAMNKASVHGVGGVNWDFKQSLLDSYEIVTVTKKLERGLASDDPFSALEEHNRVHRRRKEEVESILYLTEPNPASTRKKSQAFFI</sequence>
<dbReference type="Proteomes" id="UP001159364">
    <property type="component" value="Linkage Group LG10"/>
</dbReference>
<proteinExistence type="predicted"/>
<dbReference type="EMBL" id="JAIWQS010000010">
    <property type="protein sequence ID" value="KAJ8752003.1"/>
    <property type="molecule type" value="Genomic_DNA"/>
</dbReference>
<gene>
    <name evidence="2" type="ORF">K2173_001029</name>
</gene>
<dbReference type="AlphaFoldDB" id="A0AAV8SIX1"/>
<evidence type="ECO:0000313" key="2">
    <source>
        <dbReference type="EMBL" id="KAJ8752003.1"/>
    </source>
</evidence>
<comment type="caution">
    <text evidence="2">The sequence shown here is derived from an EMBL/GenBank/DDBJ whole genome shotgun (WGS) entry which is preliminary data.</text>
</comment>